<keyword evidence="2" id="KW-0238">DNA-binding</keyword>
<keyword evidence="4" id="KW-0812">Transmembrane</keyword>
<feature type="transmembrane region" description="Helical" evidence="4">
    <location>
        <begin position="49"/>
        <end position="68"/>
    </location>
</feature>
<evidence type="ECO:0000259" key="5">
    <source>
        <dbReference type="PROSITE" id="PS01124"/>
    </source>
</evidence>
<comment type="caution">
    <text evidence="6">The sequence shown here is derived from an EMBL/GenBank/DDBJ whole genome shotgun (WGS) entry which is preliminary data.</text>
</comment>
<dbReference type="OrthoDB" id="9779074at2"/>
<keyword evidence="4" id="KW-0472">Membrane</keyword>
<keyword evidence="3" id="KW-0804">Transcription</keyword>
<feature type="transmembrane region" description="Helical" evidence="4">
    <location>
        <begin position="80"/>
        <end position="98"/>
    </location>
</feature>
<organism evidence="6 7">
    <name type="scientific">Myroides pelagicus</name>
    <dbReference type="NCBI Taxonomy" id="270914"/>
    <lineage>
        <taxon>Bacteria</taxon>
        <taxon>Pseudomonadati</taxon>
        <taxon>Bacteroidota</taxon>
        <taxon>Flavobacteriia</taxon>
        <taxon>Flavobacteriales</taxon>
        <taxon>Flavobacteriaceae</taxon>
        <taxon>Myroides</taxon>
    </lineage>
</organism>
<dbReference type="InterPro" id="IPR009057">
    <property type="entry name" value="Homeodomain-like_sf"/>
</dbReference>
<evidence type="ECO:0000256" key="4">
    <source>
        <dbReference type="SAM" id="Phobius"/>
    </source>
</evidence>
<feature type="transmembrane region" description="Helical" evidence="4">
    <location>
        <begin position="135"/>
        <end position="158"/>
    </location>
</feature>
<feature type="domain" description="HTH araC/xylS-type" evidence="5">
    <location>
        <begin position="225"/>
        <end position="324"/>
    </location>
</feature>
<protein>
    <submittedName>
        <fullName evidence="6">Helix-turn-helix domain-containing protein</fullName>
    </submittedName>
</protein>
<dbReference type="InterPro" id="IPR018060">
    <property type="entry name" value="HTH_AraC"/>
</dbReference>
<feature type="transmembrane region" description="Helical" evidence="4">
    <location>
        <begin position="170"/>
        <end position="190"/>
    </location>
</feature>
<dbReference type="PANTHER" id="PTHR43280:SF29">
    <property type="entry name" value="ARAC-FAMILY TRANSCRIPTIONAL REGULATOR"/>
    <property type="match status" value="1"/>
</dbReference>
<evidence type="ECO:0000256" key="3">
    <source>
        <dbReference type="ARBA" id="ARBA00023163"/>
    </source>
</evidence>
<dbReference type="EMBL" id="WMJY01000015">
    <property type="protein sequence ID" value="MTH29839.1"/>
    <property type="molecule type" value="Genomic_DNA"/>
</dbReference>
<accession>A0A7K1GMS0</accession>
<dbReference type="Pfam" id="PF12833">
    <property type="entry name" value="HTH_18"/>
    <property type="match status" value="1"/>
</dbReference>
<evidence type="ECO:0000313" key="7">
    <source>
        <dbReference type="Proteomes" id="UP000488936"/>
    </source>
</evidence>
<keyword evidence="1" id="KW-0805">Transcription regulation</keyword>
<dbReference type="PANTHER" id="PTHR43280">
    <property type="entry name" value="ARAC-FAMILY TRANSCRIPTIONAL REGULATOR"/>
    <property type="match status" value="1"/>
</dbReference>
<dbReference type="Gene3D" id="1.10.10.60">
    <property type="entry name" value="Homeodomain-like"/>
    <property type="match status" value="1"/>
</dbReference>
<feature type="transmembrane region" description="Helical" evidence="4">
    <location>
        <begin position="23"/>
        <end position="43"/>
    </location>
</feature>
<proteinExistence type="predicted"/>
<keyword evidence="7" id="KW-1185">Reference proteome</keyword>
<reference evidence="6 7" key="1">
    <citation type="journal article" date="2006" name="Int. J. Syst. Evol. Microbiol.">
        <title>Myroides pelagicus sp. nov., isolated from seawater in Thailand.</title>
        <authorList>
            <person name="Yoon J."/>
            <person name="Maneerat S."/>
            <person name="Kawai F."/>
            <person name="Yokota A."/>
        </authorList>
    </citation>
    <scope>NUCLEOTIDE SEQUENCE [LARGE SCALE GENOMIC DNA]</scope>
    <source>
        <strain evidence="6 7">SM1T</strain>
    </source>
</reference>
<dbReference type="AlphaFoldDB" id="A0A7K1GMS0"/>
<name>A0A7K1GMS0_9FLAO</name>
<dbReference type="PROSITE" id="PS01124">
    <property type="entry name" value="HTH_ARAC_FAMILY_2"/>
    <property type="match status" value="1"/>
</dbReference>
<evidence type="ECO:0000256" key="1">
    <source>
        <dbReference type="ARBA" id="ARBA00023015"/>
    </source>
</evidence>
<keyword evidence="4" id="KW-1133">Transmembrane helix</keyword>
<dbReference type="Proteomes" id="UP000488936">
    <property type="component" value="Unassembled WGS sequence"/>
</dbReference>
<dbReference type="SMART" id="SM00342">
    <property type="entry name" value="HTH_ARAC"/>
    <property type="match status" value="1"/>
</dbReference>
<dbReference type="GO" id="GO:0043565">
    <property type="term" value="F:sequence-specific DNA binding"/>
    <property type="evidence" value="ECO:0007669"/>
    <property type="project" value="InterPro"/>
</dbReference>
<dbReference type="RefSeq" id="WP_155035834.1">
    <property type="nucleotide sequence ID" value="NZ_WMJY01000015.1"/>
</dbReference>
<sequence length="327" mass="37964">MLLWLGISIYQTNMTDTPKTQKLISIQFSFNTILYLVGLISMVQLVAHYFSSPVNIVYIALPIFYMYIKQSKQTQVSVKEFLFHVLGSVVIIVEQFFLEDMAFCLFEIAYVLIYTSFIFSIIKKSDYAKTGDIRFNFLTVYTFFLGLNALIKLVYVFTEIYRFKLYFKESFILIGISFFALVLCFITLYLENALSRLSLQIESEESIASALNARNLISTNCILIDTYFEYSTDYLLPSFSLEQLAQHLEKDRNEVSEILNKEMNTSFYQLVAKYRIEHAKQLLVDNCQMTIEAIVEECGFNSKSSFNKYFRLYEGCTPSVYRSLAVA</sequence>
<dbReference type="SUPFAM" id="SSF46689">
    <property type="entry name" value="Homeodomain-like"/>
    <property type="match status" value="1"/>
</dbReference>
<evidence type="ECO:0000256" key="2">
    <source>
        <dbReference type="ARBA" id="ARBA00023125"/>
    </source>
</evidence>
<evidence type="ECO:0000313" key="6">
    <source>
        <dbReference type="EMBL" id="MTH29839.1"/>
    </source>
</evidence>
<dbReference type="GO" id="GO:0003700">
    <property type="term" value="F:DNA-binding transcription factor activity"/>
    <property type="evidence" value="ECO:0007669"/>
    <property type="project" value="InterPro"/>
</dbReference>
<feature type="transmembrane region" description="Helical" evidence="4">
    <location>
        <begin position="104"/>
        <end position="123"/>
    </location>
</feature>
<gene>
    <name evidence="6" type="ORF">GJV77_07895</name>
</gene>